<protein>
    <recommendedName>
        <fullName evidence="4">TPR-like protein</fullName>
    </recommendedName>
</protein>
<evidence type="ECO:0000313" key="2">
    <source>
        <dbReference type="EMBL" id="OAX32313.1"/>
    </source>
</evidence>
<organism evidence="2 3">
    <name type="scientific">Rhizopogon vinicolor AM-OR11-026</name>
    <dbReference type="NCBI Taxonomy" id="1314800"/>
    <lineage>
        <taxon>Eukaryota</taxon>
        <taxon>Fungi</taxon>
        <taxon>Dikarya</taxon>
        <taxon>Basidiomycota</taxon>
        <taxon>Agaricomycotina</taxon>
        <taxon>Agaricomycetes</taxon>
        <taxon>Agaricomycetidae</taxon>
        <taxon>Boletales</taxon>
        <taxon>Suillineae</taxon>
        <taxon>Rhizopogonaceae</taxon>
        <taxon>Rhizopogon</taxon>
    </lineage>
</organism>
<dbReference type="InParanoid" id="A0A1B7MI81"/>
<dbReference type="AlphaFoldDB" id="A0A1B7MI81"/>
<proteinExistence type="predicted"/>
<dbReference type="OrthoDB" id="3598281at2759"/>
<accession>A0A1B7MI81</accession>
<gene>
    <name evidence="2" type="ORF">K503DRAFT_621951</name>
</gene>
<evidence type="ECO:0000256" key="1">
    <source>
        <dbReference type="SAM" id="MobiDB-lite"/>
    </source>
</evidence>
<dbReference type="EMBL" id="KV449050">
    <property type="protein sequence ID" value="OAX32313.1"/>
    <property type="molecule type" value="Genomic_DNA"/>
</dbReference>
<dbReference type="STRING" id="1314800.A0A1B7MI81"/>
<reference evidence="2 3" key="1">
    <citation type="submission" date="2016-06" db="EMBL/GenBank/DDBJ databases">
        <title>Comparative genomics of the ectomycorrhizal sister species Rhizopogon vinicolor and Rhizopogon vesiculosus (Basidiomycota: Boletales) reveals a divergence of the mating type B locus.</title>
        <authorList>
            <consortium name="DOE Joint Genome Institute"/>
            <person name="Mujic A.B."/>
            <person name="Kuo A."/>
            <person name="Tritt A."/>
            <person name="Lipzen A."/>
            <person name="Chen C."/>
            <person name="Johnson J."/>
            <person name="Sharma A."/>
            <person name="Barry K."/>
            <person name="Grigoriev I.V."/>
            <person name="Spatafora J.W."/>
        </authorList>
    </citation>
    <scope>NUCLEOTIDE SEQUENCE [LARGE SCALE GENOMIC DNA]</scope>
    <source>
        <strain evidence="2 3">AM-OR11-026</strain>
    </source>
</reference>
<keyword evidence="3" id="KW-1185">Reference proteome</keyword>
<dbReference type="Proteomes" id="UP000092154">
    <property type="component" value="Unassembled WGS sequence"/>
</dbReference>
<dbReference type="InterPro" id="IPR011990">
    <property type="entry name" value="TPR-like_helical_dom_sf"/>
</dbReference>
<feature type="compositionally biased region" description="Polar residues" evidence="1">
    <location>
        <begin position="446"/>
        <end position="463"/>
    </location>
</feature>
<name>A0A1B7MI81_9AGAM</name>
<feature type="region of interest" description="Disordered" evidence="1">
    <location>
        <begin position="446"/>
        <end position="474"/>
    </location>
</feature>
<dbReference type="Gene3D" id="1.25.40.10">
    <property type="entry name" value="Tetratricopeptide repeat domain"/>
    <property type="match status" value="1"/>
</dbReference>
<evidence type="ECO:0008006" key="4">
    <source>
        <dbReference type="Google" id="ProtNLM"/>
    </source>
</evidence>
<evidence type="ECO:0000313" key="3">
    <source>
        <dbReference type="Proteomes" id="UP000092154"/>
    </source>
</evidence>
<sequence>MVDHSVPWNETLIIWDHLLMFPRWLMPIFPKKSKAVQLEIRASFEHGYLGRGDLLGTVRTTLEELLLHAGNQFEIGLPFISAQCPSLLLRVNRAKAPRLPARTAGNTQQFSGFHSVIGRTTDTAHEAYTLYRRSDHTKYLDSAIQGFQEVLDECPEGHPHRGAALSNFAHAIICGFTKGVRTDIDHAISLFRHALVHRTWEHPDHPLSILNLSKALHLRHSMGEDSGDLHEAVVLYRSLLSLCLEDSHLQLHAIEQCNALPRDPSDESIMLRRTALEHCRPRHPHRARSLNRLAGDIYARFNKSGDIAHINEAVQLSREALTLCPADDECSSSLSVLSYYILKRFRHLRYPDDIEECISLNREALALCPPGHPAHGESLKNLAKALKARYDEYQNIADFEEVMQLSRAISDENFFLFGTVGLDDGTVLAADAEEDVNLNENDCEENNAQISNQPGSLEQAPTETQDKRETPGSASDALQDLTYEIQKSAYPIAAGSFGDIWKSILVKPSGIV</sequence>